<dbReference type="PANTHER" id="PTHR15160">
    <property type="entry name" value="VON HIPPEL-LINDAU PROTEIN"/>
    <property type="match status" value="1"/>
</dbReference>
<proteinExistence type="predicted"/>
<evidence type="ECO:0000259" key="1">
    <source>
        <dbReference type="PROSITE" id="PS51658"/>
    </source>
</evidence>
<dbReference type="SUPFAM" id="SSF103256">
    <property type="entry name" value="Hypothetical protein TM0160"/>
    <property type="match status" value="1"/>
</dbReference>
<evidence type="ECO:0000313" key="3">
    <source>
        <dbReference type="Proteomes" id="UP000315525"/>
    </source>
</evidence>
<feature type="domain" description="BFN" evidence="1">
    <location>
        <begin position="1"/>
        <end position="129"/>
    </location>
</feature>
<dbReference type="AlphaFoldDB" id="A0A523UTG4"/>
<name>A0A523UTG4_UNCT6</name>
<accession>A0A523UTG4</accession>
<dbReference type="PANTHER" id="PTHR15160:SF1">
    <property type="entry name" value="VON HIPPEL-LINDAU DISEASE TUMOR SUPPRESSOR"/>
    <property type="match status" value="1"/>
</dbReference>
<reference evidence="2 3" key="1">
    <citation type="submission" date="2019-03" db="EMBL/GenBank/DDBJ databases">
        <title>Metabolic potential of uncultured bacteria and archaea associated with petroleum seepage in deep-sea sediments.</title>
        <authorList>
            <person name="Dong X."/>
            <person name="Hubert C."/>
        </authorList>
    </citation>
    <scope>NUCLEOTIDE SEQUENCE [LARGE SCALE GENOMIC DNA]</scope>
    <source>
        <strain evidence="2">E44_bin18</strain>
    </source>
</reference>
<gene>
    <name evidence="2" type="ORF">E3J62_06445</name>
</gene>
<comment type="caution">
    <text evidence="2">The sequence shown here is derived from an EMBL/GenBank/DDBJ whole genome shotgun (WGS) entry which is preliminary data.</text>
</comment>
<dbReference type="Gene3D" id="3.10.690.10">
    <property type="entry name" value="Bifunctional nuclease domain"/>
    <property type="match status" value="1"/>
</dbReference>
<dbReference type="EMBL" id="SOJN01000075">
    <property type="protein sequence ID" value="TET45842.1"/>
    <property type="molecule type" value="Genomic_DNA"/>
</dbReference>
<protein>
    <submittedName>
        <fullName evidence="2">Bifunctional nuclease family protein</fullName>
    </submittedName>
</protein>
<dbReference type="Pfam" id="PF02577">
    <property type="entry name" value="BFN_dom"/>
    <property type="match status" value="1"/>
</dbReference>
<evidence type="ECO:0000313" key="2">
    <source>
        <dbReference type="EMBL" id="TET45842.1"/>
    </source>
</evidence>
<sequence>MKVSGLGLDKDSDSPVVLLKEADGERVLPIWIGHAEASAIAIALEGIKVERPLTHDLIRAVIEGLKAKVSRILINELKNNTFYAKIYLERGKSIINVDARPSDSIALALRVQVPIFVSQNVLSSSGTSMEIDDETRAKALKKFLANLNPEDFGKYKIT</sequence>
<dbReference type="Proteomes" id="UP000315525">
    <property type="component" value="Unassembled WGS sequence"/>
</dbReference>
<dbReference type="InterPro" id="IPR003729">
    <property type="entry name" value="Bi_nuclease_dom"/>
</dbReference>
<dbReference type="GO" id="GO:0004518">
    <property type="term" value="F:nuclease activity"/>
    <property type="evidence" value="ECO:0007669"/>
    <property type="project" value="InterPro"/>
</dbReference>
<dbReference type="PROSITE" id="PS51658">
    <property type="entry name" value="BFN"/>
    <property type="match status" value="1"/>
</dbReference>
<organism evidence="2 3">
    <name type="scientific">candidate division TA06 bacterium</name>
    <dbReference type="NCBI Taxonomy" id="2250710"/>
    <lineage>
        <taxon>Bacteria</taxon>
        <taxon>Bacteria division TA06</taxon>
    </lineage>
</organism>
<dbReference type="InterPro" id="IPR036104">
    <property type="entry name" value="BFN_sf"/>
</dbReference>